<dbReference type="Gene3D" id="3.40.30.10">
    <property type="entry name" value="Glutaredoxin"/>
    <property type="match status" value="1"/>
</dbReference>
<comment type="caution">
    <text evidence="2">The sequence shown here is derived from an EMBL/GenBank/DDBJ whole genome shotgun (WGS) entry which is preliminary data.</text>
</comment>
<keyword evidence="3" id="KW-1185">Reference proteome</keyword>
<gene>
    <name evidence="2" type="ORF">ATO12_22270</name>
</gene>
<dbReference type="PANTHER" id="PTHR13887">
    <property type="entry name" value="GLUTATHIONE S-TRANSFERASE KAPPA"/>
    <property type="match status" value="1"/>
</dbReference>
<organism evidence="2 3">
    <name type="scientific">Aquimarina atlantica</name>
    <dbReference type="NCBI Taxonomy" id="1317122"/>
    <lineage>
        <taxon>Bacteria</taxon>
        <taxon>Pseudomonadati</taxon>
        <taxon>Bacteroidota</taxon>
        <taxon>Flavobacteriia</taxon>
        <taxon>Flavobacteriales</taxon>
        <taxon>Flavobacteriaceae</taxon>
        <taxon>Aquimarina</taxon>
    </lineage>
</organism>
<dbReference type="InterPro" id="IPR001853">
    <property type="entry name" value="DSBA-like_thioredoxin_dom"/>
</dbReference>
<feature type="domain" description="DSBA-like thioredoxin" evidence="1">
    <location>
        <begin position="3"/>
        <end position="204"/>
    </location>
</feature>
<dbReference type="Pfam" id="PF01323">
    <property type="entry name" value="DSBA"/>
    <property type="match status" value="1"/>
</dbReference>
<dbReference type="SUPFAM" id="SSF52833">
    <property type="entry name" value="Thioredoxin-like"/>
    <property type="match status" value="1"/>
</dbReference>
<dbReference type="AlphaFoldDB" id="A0A023BS86"/>
<dbReference type="OrthoDB" id="9799122at2"/>
<dbReference type="EMBL" id="AQRA01000007">
    <property type="protein sequence ID" value="EZH72857.1"/>
    <property type="molecule type" value="Genomic_DNA"/>
</dbReference>
<dbReference type="InterPro" id="IPR036249">
    <property type="entry name" value="Thioredoxin-like_sf"/>
</dbReference>
<evidence type="ECO:0000313" key="3">
    <source>
        <dbReference type="Proteomes" id="UP000023541"/>
    </source>
</evidence>
<dbReference type="STRING" id="1317122.ATO12_22270"/>
<dbReference type="eggNOG" id="COG2761">
    <property type="taxonomic scope" value="Bacteria"/>
</dbReference>
<proteinExistence type="predicted"/>
<accession>A0A023BS86</accession>
<reference evidence="2 3" key="1">
    <citation type="submission" date="2014-04" db="EMBL/GenBank/DDBJ databases">
        <title>Aquimarina sp. 22II-S11-z7 Genome Sequencing.</title>
        <authorList>
            <person name="Lai Q."/>
        </authorList>
    </citation>
    <scope>NUCLEOTIDE SEQUENCE [LARGE SCALE GENOMIC DNA]</scope>
    <source>
        <strain evidence="2 3">22II-S11-z7</strain>
    </source>
</reference>
<name>A0A023BS86_9FLAO</name>
<evidence type="ECO:0000259" key="1">
    <source>
        <dbReference type="Pfam" id="PF01323"/>
    </source>
</evidence>
<sequence length="233" mass="26206">MKISIWSDIRCPFCYIGKKKFETALERFAHKDNVIVEWKSFELDPDLKTQPHIGTIAYYADVKGMGRQSAEQLFGNATQMAKEVGLDFHIENAVTANSLNAHRLIHFAKTKGYEEVMGEALLSAYLIEGKNIDDITYLADLAGAIGMDKEETTKMLVSDEYTYHVRQDQMEAKNIGVNGVPFFVLNNKYGISGAQSPEAFLQVIEKAWNEYEKENPTLEITKGDSCDLDGNCN</sequence>
<dbReference type="CDD" id="cd03024">
    <property type="entry name" value="DsbA_FrnE"/>
    <property type="match status" value="1"/>
</dbReference>
<dbReference type="Proteomes" id="UP000023541">
    <property type="component" value="Unassembled WGS sequence"/>
</dbReference>
<evidence type="ECO:0000313" key="2">
    <source>
        <dbReference type="EMBL" id="EZH72857.1"/>
    </source>
</evidence>
<dbReference type="GO" id="GO:0016491">
    <property type="term" value="F:oxidoreductase activity"/>
    <property type="evidence" value="ECO:0007669"/>
    <property type="project" value="InterPro"/>
</dbReference>
<dbReference type="PANTHER" id="PTHR13887:SF41">
    <property type="entry name" value="THIOREDOXIN SUPERFAMILY PROTEIN"/>
    <property type="match status" value="1"/>
</dbReference>
<dbReference type="RefSeq" id="WP_034244279.1">
    <property type="nucleotide sequence ID" value="NZ_AQRA01000007.1"/>
</dbReference>
<protein>
    <submittedName>
        <fullName evidence="2">DSBA oxidoreductase</fullName>
    </submittedName>
</protein>